<sequence>MAVTEAKVVSAPYHRNIRGNKLMIDTFLDTDIENVKGKNIQE</sequence>
<gene>
    <name evidence="1" type="ORF">JCM19232_2837</name>
</gene>
<reference evidence="1 2" key="2">
    <citation type="submission" date="2015-01" db="EMBL/GenBank/DDBJ databases">
        <authorList>
            <consortium name="NBRP consortium"/>
            <person name="Sawabe T."/>
            <person name="Meirelles P."/>
            <person name="Feng G."/>
            <person name="Sayaka M."/>
            <person name="Hattori M."/>
            <person name="Ohkuma M."/>
        </authorList>
    </citation>
    <scope>NUCLEOTIDE SEQUENCE [LARGE SCALE GENOMIC DNA]</scope>
    <source>
        <strain evidence="1 2">JCM19232</strain>
    </source>
</reference>
<dbReference type="EMBL" id="BBSA01000023">
    <property type="protein sequence ID" value="GAM65761.1"/>
    <property type="molecule type" value="Genomic_DNA"/>
</dbReference>
<dbReference type="Proteomes" id="UP000031670">
    <property type="component" value="Unassembled WGS sequence"/>
</dbReference>
<evidence type="ECO:0000313" key="2">
    <source>
        <dbReference type="Proteomes" id="UP000031670"/>
    </source>
</evidence>
<evidence type="ECO:0000313" key="1">
    <source>
        <dbReference type="EMBL" id="GAM65761.1"/>
    </source>
</evidence>
<accession>A0A0B8PHG4</accession>
<reference evidence="1 2" key="1">
    <citation type="submission" date="2015-01" db="EMBL/GenBank/DDBJ databases">
        <title>Vibrio sp. C5 JCM 19232 whole genome shotgun sequence.</title>
        <authorList>
            <person name="Sawabe T."/>
            <person name="Meirelles P."/>
            <person name="Feng G."/>
            <person name="Sayaka M."/>
            <person name="Hattori M."/>
            <person name="Ohkuma M."/>
        </authorList>
    </citation>
    <scope>NUCLEOTIDE SEQUENCE [LARGE SCALE GENOMIC DNA]</scope>
    <source>
        <strain evidence="1 2">JCM19232</strain>
    </source>
</reference>
<proteinExistence type="predicted"/>
<protein>
    <submittedName>
        <fullName evidence="1">Uncharacterized protein</fullName>
    </submittedName>
</protein>
<name>A0A0B8PHG4_9VIBR</name>
<organism evidence="1 2">
    <name type="scientific">Vibrio ishigakensis</name>
    <dbReference type="NCBI Taxonomy" id="1481914"/>
    <lineage>
        <taxon>Bacteria</taxon>
        <taxon>Pseudomonadati</taxon>
        <taxon>Pseudomonadota</taxon>
        <taxon>Gammaproteobacteria</taxon>
        <taxon>Vibrionales</taxon>
        <taxon>Vibrionaceae</taxon>
        <taxon>Vibrio</taxon>
    </lineage>
</organism>
<dbReference type="AlphaFoldDB" id="A0A0B8PHG4"/>
<comment type="caution">
    <text evidence="1">The sequence shown here is derived from an EMBL/GenBank/DDBJ whole genome shotgun (WGS) entry which is preliminary data.</text>
</comment>